<comment type="caution">
    <text evidence="4">The sequence shown here is derived from an EMBL/GenBank/DDBJ whole genome shotgun (WGS) entry which is preliminary data.</text>
</comment>
<evidence type="ECO:0000256" key="2">
    <source>
        <dbReference type="ARBA" id="ARBA00023315"/>
    </source>
</evidence>
<feature type="domain" description="N-acetyltransferase" evidence="3">
    <location>
        <begin position="3"/>
        <end position="166"/>
    </location>
</feature>
<evidence type="ECO:0000313" key="5">
    <source>
        <dbReference type="Proteomes" id="UP001597115"/>
    </source>
</evidence>
<dbReference type="CDD" id="cd04301">
    <property type="entry name" value="NAT_SF"/>
    <property type="match status" value="1"/>
</dbReference>
<accession>A0ABW4I1B4</accession>
<dbReference type="RefSeq" id="WP_380888293.1">
    <property type="nucleotide sequence ID" value="NZ_JBHUDY010000001.1"/>
</dbReference>
<organism evidence="4 5">
    <name type="scientific">Sphingomonas tabacisoli</name>
    <dbReference type="NCBI Taxonomy" id="2249466"/>
    <lineage>
        <taxon>Bacteria</taxon>
        <taxon>Pseudomonadati</taxon>
        <taxon>Pseudomonadota</taxon>
        <taxon>Alphaproteobacteria</taxon>
        <taxon>Sphingomonadales</taxon>
        <taxon>Sphingomonadaceae</taxon>
        <taxon>Sphingomonas</taxon>
    </lineage>
</organism>
<evidence type="ECO:0000313" key="4">
    <source>
        <dbReference type="EMBL" id="MFD1611709.1"/>
    </source>
</evidence>
<dbReference type="Pfam" id="PF00583">
    <property type="entry name" value="Acetyltransf_1"/>
    <property type="match status" value="1"/>
</dbReference>
<sequence>MNPVVREATPADLGALLDLVHSAYRGDSARGGWTHEADLLDGQRTDAAALETILSDPAQRLLVVEEDGALAGCVQITDKGDGTAYLGLLSIDPQRQAQGLGRVLIAAAEDHARRLFHSRTMEMTVIRQREELVAYYERRGYARTGEERPFPMDDPRFGIPKRQDLSFVVLAKPL</sequence>
<evidence type="ECO:0000259" key="3">
    <source>
        <dbReference type="PROSITE" id="PS51186"/>
    </source>
</evidence>
<dbReference type="PANTHER" id="PTHR43877:SF2">
    <property type="entry name" value="AMINOALKYLPHOSPHONATE N-ACETYLTRANSFERASE-RELATED"/>
    <property type="match status" value="1"/>
</dbReference>
<reference evidence="5" key="1">
    <citation type="journal article" date="2019" name="Int. J. Syst. Evol. Microbiol.">
        <title>The Global Catalogue of Microorganisms (GCM) 10K type strain sequencing project: providing services to taxonomists for standard genome sequencing and annotation.</title>
        <authorList>
            <consortium name="The Broad Institute Genomics Platform"/>
            <consortium name="The Broad Institute Genome Sequencing Center for Infectious Disease"/>
            <person name="Wu L."/>
            <person name="Ma J."/>
        </authorList>
    </citation>
    <scope>NUCLEOTIDE SEQUENCE [LARGE SCALE GENOMIC DNA]</scope>
    <source>
        <strain evidence="5">CGMCC 1.16275</strain>
    </source>
</reference>
<dbReference type="EC" id="2.3.-.-" evidence="4"/>
<dbReference type="EMBL" id="JBHUDY010000001">
    <property type="protein sequence ID" value="MFD1611709.1"/>
    <property type="molecule type" value="Genomic_DNA"/>
</dbReference>
<proteinExistence type="predicted"/>
<dbReference type="Proteomes" id="UP001597115">
    <property type="component" value="Unassembled WGS sequence"/>
</dbReference>
<dbReference type="PROSITE" id="PS51186">
    <property type="entry name" value="GNAT"/>
    <property type="match status" value="1"/>
</dbReference>
<dbReference type="GO" id="GO:0016746">
    <property type="term" value="F:acyltransferase activity"/>
    <property type="evidence" value="ECO:0007669"/>
    <property type="project" value="UniProtKB-KW"/>
</dbReference>
<dbReference type="Gene3D" id="3.40.630.30">
    <property type="match status" value="1"/>
</dbReference>
<dbReference type="SUPFAM" id="SSF55729">
    <property type="entry name" value="Acyl-CoA N-acyltransferases (Nat)"/>
    <property type="match status" value="1"/>
</dbReference>
<dbReference type="InterPro" id="IPR000182">
    <property type="entry name" value="GNAT_dom"/>
</dbReference>
<name>A0ABW4I1B4_9SPHN</name>
<dbReference type="PANTHER" id="PTHR43877">
    <property type="entry name" value="AMINOALKYLPHOSPHONATE N-ACETYLTRANSFERASE-RELATED-RELATED"/>
    <property type="match status" value="1"/>
</dbReference>
<protein>
    <submittedName>
        <fullName evidence="4">GNAT family N-acetyltransferase</fullName>
        <ecNumber evidence="4">2.3.-.-</ecNumber>
    </submittedName>
</protein>
<keyword evidence="5" id="KW-1185">Reference proteome</keyword>
<evidence type="ECO:0000256" key="1">
    <source>
        <dbReference type="ARBA" id="ARBA00022679"/>
    </source>
</evidence>
<gene>
    <name evidence="4" type="ORF">ACFSCW_07845</name>
</gene>
<dbReference type="InterPro" id="IPR016181">
    <property type="entry name" value="Acyl_CoA_acyltransferase"/>
</dbReference>
<keyword evidence="2 4" id="KW-0012">Acyltransferase</keyword>
<dbReference type="InterPro" id="IPR050832">
    <property type="entry name" value="Bact_Acetyltransf"/>
</dbReference>
<keyword evidence="1 4" id="KW-0808">Transferase</keyword>